<dbReference type="Pfam" id="PF00072">
    <property type="entry name" value="Response_reg"/>
    <property type="match status" value="1"/>
</dbReference>
<dbReference type="SUPFAM" id="SSF141868">
    <property type="entry name" value="EAL domain-like"/>
    <property type="match status" value="1"/>
</dbReference>
<reference evidence="5 6" key="1">
    <citation type="submission" date="2015-07" db="EMBL/GenBank/DDBJ databases">
        <title>Draft genome sequence of the Amantichitinum ursilacus IGB-41, a new chitin-degrading bacterium.</title>
        <authorList>
            <person name="Kirstahler P."/>
            <person name="Guenther M."/>
            <person name="Grumaz C."/>
            <person name="Rupp S."/>
            <person name="Zibek S."/>
            <person name="Sohn K."/>
        </authorList>
    </citation>
    <scope>NUCLEOTIDE SEQUENCE [LARGE SCALE GENOMIC DNA]</scope>
    <source>
        <strain evidence="5 6">IGB-41</strain>
    </source>
</reference>
<organism evidence="5 6">
    <name type="scientific">Amantichitinum ursilacus</name>
    <dbReference type="NCBI Taxonomy" id="857265"/>
    <lineage>
        <taxon>Bacteria</taxon>
        <taxon>Pseudomonadati</taxon>
        <taxon>Pseudomonadota</taxon>
        <taxon>Betaproteobacteria</taxon>
        <taxon>Neisseriales</taxon>
        <taxon>Chitinibacteraceae</taxon>
        <taxon>Amantichitinum</taxon>
    </lineage>
</organism>
<protein>
    <submittedName>
        <fullName evidence="5">Phytochrome-like protein cph2</fullName>
    </submittedName>
</protein>
<sequence length="747" mass="80988">MSSDQHLASADDTLHLLDDSHAAPTALATVAWPVLIIDDDEEVHAATRFALEGLTLQGRQLELVHAHSAAEARTLLAQRQDFAVILLDVVMETGDAGLTLVQHIRNTLDLQECRIILRTGQPGYAPELDVFTDYDINDYRTKSELTRTRLITAMIAALRSYQQLRAIAENRRGLELIVHAVADLMDQPALTRFAEGVLTQITALLNLPVDGIVCAQRGAPSGEPDHEGLYIVGAAGRLAPLIAAPLTELHDGAVRLAIEQAIVSRSHQFGPQTTTLYLSGAGQEGAVFIHTGVPLTTSDQQLIAVFAANLSACFGNIKQLERLNFAAYHDGLTHLSNRTHFVHTLDVALERRVHGQRAALIDLEHFSDVNDGLGQEVGNALLLTVARRLEAAFGGRCHISRIGADVFGLVGPQTELAPERIYGVMEDPFEVGEHTLPVGMALGLCDLEDAGGSGYSALRRATIALNRAKQSVTDSSVRFTPEMEDNTRWRLDVIRALRNDFRAGKLAVWYQPQLSLATGRPCGMEALLRWPGEGSGFVQPPSVFVPLAEYSGLIVEIGEWVLQQAGEAWRAVSAVESGITHIAVNVSIPQFRNGKLAETIAGILGAQRMPPYALELEITESVAMDEPRRVITALKTLREMGVRVAIDDFGTGYSSLGQLQALPIDSLKIDRSFVADIANGRGGSFVETIVALAQKTGLETIAEGVETAEQAGFLRALGCTEAQGFYYAKPMPLDEVLNWLQTFPPRG</sequence>
<dbReference type="InterPro" id="IPR050706">
    <property type="entry name" value="Cyclic-di-GMP_PDE-like"/>
</dbReference>
<dbReference type="InterPro" id="IPR001633">
    <property type="entry name" value="EAL_dom"/>
</dbReference>
<dbReference type="Pfam" id="PF00990">
    <property type="entry name" value="GGDEF"/>
    <property type="match status" value="1"/>
</dbReference>
<dbReference type="SMART" id="SM00267">
    <property type="entry name" value="GGDEF"/>
    <property type="match status" value="1"/>
</dbReference>
<keyword evidence="6" id="KW-1185">Reference proteome</keyword>
<dbReference type="PANTHER" id="PTHR33121">
    <property type="entry name" value="CYCLIC DI-GMP PHOSPHODIESTERASE PDEF"/>
    <property type="match status" value="1"/>
</dbReference>
<proteinExistence type="predicted"/>
<dbReference type="EMBL" id="LAQT01000008">
    <property type="protein sequence ID" value="KPC53072.1"/>
    <property type="molecule type" value="Genomic_DNA"/>
</dbReference>
<dbReference type="PROSITE" id="PS50883">
    <property type="entry name" value="EAL"/>
    <property type="match status" value="1"/>
</dbReference>
<evidence type="ECO:0000259" key="2">
    <source>
        <dbReference type="PROSITE" id="PS50110"/>
    </source>
</evidence>
<evidence type="ECO:0000313" key="5">
    <source>
        <dbReference type="EMBL" id="KPC53072.1"/>
    </source>
</evidence>
<feature type="domain" description="Response regulatory" evidence="2">
    <location>
        <begin position="33"/>
        <end position="157"/>
    </location>
</feature>
<evidence type="ECO:0000259" key="4">
    <source>
        <dbReference type="PROSITE" id="PS50887"/>
    </source>
</evidence>
<dbReference type="STRING" id="857265.WG78_11295"/>
<dbReference type="Gene3D" id="3.40.50.2300">
    <property type="match status" value="1"/>
</dbReference>
<dbReference type="PATRIC" id="fig|857265.3.peg.2320"/>
<dbReference type="SMART" id="SM00052">
    <property type="entry name" value="EAL"/>
    <property type="match status" value="1"/>
</dbReference>
<dbReference type="InterPro" id="IPR001789">
    <property type="entry name" value="Sig_transdc_resp-reg_receiver"/>
</dbReference>
<dbReference type="GO" id="GO:0071111">
    <property type="term" value="F:cyclic-guanylate-specific phosphodiesterase activity"/>
    <property type="evidence" value="ECO:0007669"/>
    <property type="project" value="InterPro"/>
</dbReference>
<dbReference type="CDD" id="cd01949">
    <property type="entry name" value="GGDEF"/>
    <property type="match status" value="1"/>
</dbReference>
<feature type="modified residue" description="4-aspartylphosphate" evidence="1">
    <location>
        <position position="88"/>
    </location>
</feature>
<dbReference type="Pfam" id="PF11849">
    <property type="entry name" value="DUF3369"/>
    <property type="match status" value="1"/>
</dbReference>
<evidence type="ECO:0000256" key="1">
    <source>
        <dbReference type="PROSITE-ProRule" id="PRU00169"/>
    </source>
</evidence>
<keyword evidence="1" id="KW-0597">Phosphoprotein</keyword>
<evidence type="ECO:0000259" key="3">
    <source>
        <dbReference type="PROSITE" id="PS50883"/>
    </source>
</evidence>
<dbReference type="NCBIfam" id="TIGR00254">
    <property type="entry name" value="GGDEF"/>
    <property type="match status" value="1"/>
</dbReference>
<dbReference type="SUPFAM" id="SSF55073">
    <property type="entry name" value="Nucleotide cyclase"/>
    <property type="match status" value="1"/>
</dbReference>
<dbReference type="GO" id="GO:0000160">
    <property type="term" value="P:phosphorelay signal transduction system"/>
    <property type="evidence" value="ECO:0007669"/>
    <property type="project" value="InterPro"/>
</dbReference>
<dbReference type="OrthoDB" id="9813903at2"/>
<dbReference type="Proteomes" id="UP000037939">
    <property type="component" value="Unassembled WGS sequence"/>
</dbReference>
<dbReference type="InterPro" id="IPR043128">
    <property type="entry name" value="Rev_trsase/Diguanyl_cyclase"/>
</dbReference>
<dbReference type="InterPro" id="IPR011006">
    <property type="entry name" value="CheY-like_superfamily"/>
</dbReference>
<dbReference type="PANTHER" id="PTHR33121:SF70">
    <property type="entry name" value="SIGNALING PROTEIN YKOW"/>
    <property type="match status" value="1"/>
</dbReference>
<dbReference type="RefSeq" id="WP_053937906.1">
    <property type="nucleotide sequence ID" value="NZ_LAQT01000008.1"/>
</dbReference>
<dbReference type="AlphaFoldDB" id="A0A0N0GNR3"/>
<dbReference type="CDD" id="cd01948">
    <property type="entry name" value="EAL"/>
    <property type="match status" value="1"/>
</dbReference>
<dbReference type="PROSITE" id="PS50887">
    <property type="entry name" value="GGDEF"/>
    <property type="match status" value="1"/>
</dbReference>
<dbReference type="InterPro" id="IPR000160">
    <property type="entry name" value="GGDEF_dom"/>
</dbReference>
<dbReference type="Gene3D" id="3.30.70.270">
    <property type="match status" value="1"/>
</dbReference>
<name>A0A0N0GNR3_9NEIS</name>
<dbReference type="SMART" id="SM00448">
    <property type="entry name" value="REC"/>
    <property type="match status" value="1"/>
</dbReference>
<dbReference type="Pfam" id="PF00563">
    <property type="entry name" value="EAL"/>
    <property type="match status" value="1"/>
</dbReference>
<gene>
    <name evidence="5" type="primary">cph2_4</name>
    <name evidence="5" type="ORF">WG78_11295</name>
</gene>
<accession>A0A0N0GNR3</accession>
<dbReference type="Gene3D" id="3.20.20.450">
    <property type="entry name" value="EAL domain"/>
    <property type="match status" value="1"/>
</dbReference>
<feature type="domain" description="GGDEF" evidence="4">
    <location>
        <begin position="354"/>
        <end position="482"/>
    </location>
</feature>
<dbReference type="InterPro" id="IPR035919">
    <property type="entry name" value="EAL_sf"/>
</dbReference>
<feature type="domain" description="EAL" evidence="3">
    <location>
        <begin position="490"/>
        <end position="744"/>
    </location>
</feature>
<dbReference type="InterPro" id="IPR021800">
    <property type="entry name" value="DUF3369"/>
</dbReference>
<dbReference type="SUPFAM" id="SSF52172">
    <property type="entry name" value="CheY-like"/>
    <property type="match status" value="1"/>
</dbReference>
<evidence type="ECO:0000313" key="6">
    <source>
        <dbReference type="Proteomes" id="UP000037939"/>
    </source>
</evidence>
<dbReference type="PROSITE" id="PS50110">
    <property type="entry name" value="RESPONSE_REGULATORY"/>
    <property type="match status" value="1"/>
</dbReference>
<comment type="caution">
    <text evidence="5">The sequence shown here is derived from an EMBL/GenBank/DDBJ whole genome shotgun (WGS) entry which is preliminary data.</text>
</comment>
<dbReference type="InterPro" id="IPR029787">
    <property type="entry name" value="Nucleotide_cyclase"/>
</dbReference>